<reference evidence="1" key="1">
    <citation type="submission" date="2025-08" db="UniProtKB">
        <authorList>
            <consortium name="Ensembl"/>
        </authorList>
    </citation>
    <scope>IDENTIFICATION</scope>
</reference>
<accession>A0A8C4XSR6</accession>
<protein>
    <submittedName>
        <fullName evidence="1">Uncharacterized protein</fullName>
    </submittedName>
</protein>
<dbReference type="AlphaFoldDB" id="A0A8C4XSR6"/>
<proteinExistence type="predicted"/>
<name>A0A8C4XSR6_FALTI</name>
<evidence type="ECO:0000313" key="1">
    <source>
        <dbReference type="Ensembl" id="ENSFTIP00000019116.1"/>
    </source>
</evidence>
<dbReference type="Proteomes" id="UP000694562">
    <property type="component" value="Unplaced"/>
</dbReference>
<dbReference type="Ensembl" id="ENSFTIT00000019916.1">
    <property type="protein sequence ID" value="ENSFTIP00000019116.1"/>
    <property type="gene ID" value="ENSFTIG00000012600.1"/>
</dbReference>
<sequence>MQKNNHLILVLFHLNIHTFKQCGSFLKILYIIISKRARVYKKAGIVGNYWTHYGICLRKKLNTTAAACAWTCNSPRMYL</sequence>
<organism evidence="1 2">
    <name type="scientific">Falco tinnunculus</name>
    <name type="common">Common kestrel</name>
    <dbReference type="NCBI Taxonomy" id="100819"/>
    <lineage>
        <taxon>Eukaryota</taxon>
        <taxon>Metazoa</taxon>
        <taxon>Chordata</taxon>
        <taxon>Craniata</taxon>
        <taxon>Vertebrata</taxon>
        <taxon>Euteleostomi</taxon>
        <taxon>Archelosauria</taxon>
        <taxon>Archosauria</taxon>
        <taxon>Dinosauria</taxon>
        <taxon>Saurischia</taxon>
        <taxon>Theropoda</taxon>
        <taxon>Coelurosauria</taxon>
        <taxon>Aves</taxon>
        <taxon>Neognathae</taxon>
        <taxon>Neoaves</taxon>
        <taxon>Telluraves</taxon>
        <taxon>Australaves</taxon>
        <taxon>Falconiformes</taxon>
        <taxon>Falconidae</taxon>
        <taxon>Falco</taxon>
    </lineage>
</organism>
<evidence type="ECO:0000313" key="2">
    <source>
        <dbReference type="Proteomes" id="UP000694562"/>
    </source>
</evidence>
<keyword evidence="2" id="KW-1185">Reference proteome</keyword>
<reference evidence="1" key="2">
    <citation type="submission" date="2025-09" db="UniProtKB">
        <authorList>
            <consortium name="Ensembl"/>
        </authorList>
    </citation>
    <scope>IDENTIFICATION</scope>
</reference>